<reference evidence="2" key="1">
    <citation type="submission" date="2018-03" db="EMBL/GenBank/DDBJ databases">
        <title>Gramella fulva sp. nov., isolated from a dry surface of tidal flat.</title>
        <authorList>
            <person name="Hwang S.H."/>
            <person name="Hwang W.M."/>
            <person name="Kang K."/>
            <person name="Ahn T.-Y."/>
        </authorList>
    </citation>
    <scope>NUCLEOTIDE SEQUENCE [LARGE SCALE GENOMIC DNA]</scope>
    <source>
        <strain evidence="2">SH35</strain>
    </source>
</reference>
<gene>
    <name evidence="1" type="ORF">C7S20_15950</name>
</gene>
<organism evidence="1 2">
    <name type="scientific">Christiangramia fulva</name>
    <dbReference type="NCBI Taxonomy" id="2126553"/>
    <lineage>
        <taxon>Bacteria</taxon>
        <taxon>Pseudomonadati</taxon>
        <taxon>Bacteroidota</taxon>
        <taxon>Flavobacteriia</taxon>
        <taxon>Flavobacteriales</taxon>
        <taxon>Flavobacteriaceae</taxon>
        <taxon>Christiangramia</taxon>
    </lineage>
</organism>
<protein>
    <recommendedName>
        <fullName evidence="3">Histidyl-tRNA synthetase</fullName>
    </recommendedName>
</protein>
<dbReference type="AlphaFoldDB" id="A0A2R3Z8L9"/>
<evidence type="ECO:0000313" key="2">
    <source>
        <dbReference type="Proteomes" id="UP000241507"/>
    </source>
</evidence>
<dbReference type="Proteomes" id="UP000241507">
    <property type="component" value="Chromosome"/>
</dbReference>
<dbReference type="OrthoDB" id="956723at2"/>
<name>A0A2R3Z8L9_9FLAO</name>
<proteinExistence type="predicted"/>
<accession>A0A2R3Z8L9</accession>
<evidence type="ECO:0000313" key="1">
    <source>
        <dbReference type="EMBL" id="AVR46636.1"/>
    </source>
</evidence>
<keyword evidence="2" id="KW-1185">Reference proteome</keyword>
<evidence type="ECO:0008006" key="3">
    <source>
        <dbReference type="Google" id="ProtNLM"/>
    </source>
</evidence>
<dbReference type="EMBL" id="CP028136">
    <property type="protein sequence ID" value="AVR46636.1"/>
    <property type="molecule type" value="Genomic_DNA"/>
</dbReference>
<dbReference type="KEGG" id="grs:C7S20_15950"/>
<dbReference type="InterPro" id="IPR045470">
    <property type="entry name" value="DUF6495"/>
</dbReference>
<dbReference type="Pfam" id="PF20105">
    <property type="entry name" value="DUF6495"/>
    <property type="match status" value="1"/>
</dbReference>
<sequence>MKYARLTKEQFEEMHQEFINFLATQSITVEEWDKIKNEKPEVAEEELDIFSDLIWEGVLNKVEYLEHFSPNQMYLFNITAATMNLIAVKIENDAIDITTTEGYNWLQNNLMDDSVNIYTSTKAISDDRNKDIFALIKQGANITKGDLYRFFENVVQD</sequence>
<dbReference type="RefSeq" id="WP_107013408.1">
    <property type="nucleotide sequence ID" value="NZ_CP028136.1"/>
</dbReference>